<dbReference type="EMBL" id="WWEQ01000003">
    <property type="protein sequence ID" value="MYM18615.1"/>
    <property type="molecule type" value="Genomic_DNA"/>
</dbReference>
<dbReference type="Pfam" id="PF13454">
    <property type="entry name" value="NAD_binding_9"/>
    <property type="match status" value="1"/>
</dbReference>
<evidence type="ECO:0000313" key="3">
    <source>
        <dbReference type="EMBL" id="MYM18615.1"/>
    </source>
</evidence>
<comment type="caution">
    <text evidence="3">The sequence shown here is derived from an EMBL/GenBank/DDBJ whole genome shotgun (WGS) entry which is preliminary data.</text>
</comment>
<keyword evidence="4" id="KW-1185">Reference proteome</keyword>
<feature type="compositionally biased region" description="Low complexity" evidence="1">
    <location>
        <begin position="687"/>
        <end position="698"/>
    </location>
</feature>
<proteinExistence type="predicted"/>
<reference evidence="3 4" key="1">
    <citation type="submission" date="2020-01" db="EMBL/GenBank/DDBJ databases">
        <authorList>
            <person name="Deng T."/>
        </authorList>
    </citation>
    <scope>NUCLEOTIDE SEQUENCE [LARGE SCALE GENOMIC DNA]</scope>
    <source>
        <strain evidence="3 4">5221</strain>
    </source>
</reference>
<evidence type="ECO:0000256" key="1">
    <source>
        <dbReference type="SAM" id="MobiDB-lite"/>
    </source>
</evidence>
<evidence type="ECO:0000259" key="2">
    <source>
        <dbReference type="Pfam" id="PF13454"/>
    </source>
</evidence>
<dbReference type="InterPro" id="IPR038732">
    <property type="entry name" value="HpyO/CreE_NAD-binding"/>
</dbReference>
<feature type="compositionally biased region" description="Basic residues" evidence="1">
    <location>
        <begin position="699"/>
        <end position="716"/>
    </location>
</feature>
<dbReference type="InterPro" id="IPR036188">
    <property type="entry name" value="FAD/NAD-bd_sf"/>
</dbReference>
<feature type="compositionally biased region" description="Low complexity" evidence="1">
    <location>
        <begin position="646"/>
        <end position="666"/>
    </location>
</feature>
<feature type="domain" description="FAD-dependent urate hydroxylase HpyO/Asp monooxygenase CreE-like FAD/NAD(P)-binding" evidence="2">
    <location>
        <begin position="13"/>
        <end position="183"/>
    </location>
</feature>
<name>A0A6N9H3T7_9MICO</name>
<dbReference type="PANTHER" id="PTHR40254">
    <property type="entry name" value="BLR0577 PROTEIN"/>
    <property type="match status" value="1"/>
</dbReference>
<dbReference type="RefSeq" id="WP_160952079.1">
    <property type="nucleotide sequence ID" value="NZ_WWEQ01000003.1"/>
</dbReference>
<evidence type="ECO:0000313" key="4">
    <source>
        <dbReference type="Proteomes" id="UP000469215"/>
    </source>
</evidence>
<gene>
    <name evidence="3" type="ORF">GSY69_01115</name>
</gene>
<dbReference type="Proteomes" id="UP000469215">
    <property type="component" value="Unassembled WGS sequence"/>
</dbReference>
<feature type="region of interest" description="Disordered" evidence="1">
    <location>
        <begin position="626"/>
        <end position="716"/>
    </location>
</feature>
<dbReference type="SUPFAM" id="SSF51905">
    <property type="entry name" value="FAD/NAD(P)-binding domain"/>
    <property type="match status" value="1"/>
</dbReference>
<dbReference type="AlphaFoldDB" id="A0A6N9H3T7"/>
<dbReference type="PANTHER" id="PTHR40254:SF1">
    <property type="entry name" value="BLR0577 PROTEIN"/>
    <property type="match status" value="1"/>
</dbReference>
<dbReference type="InterPro" id="IPR052189">
    <property type="entry name" value="L-asp_N-monooxygenase_NS-form"/>
</dbReference>
<sequence>MSAALAQAPARLVFVGGGPKTTGLLLALAALGRADRGALPTRLRIDVVEPCEPGAGRIWRRDQDPNLWMNSLAEDVTIFADDTLEPAPVPGPSLHEWAGGTLSAGEFAPRRRQGDYLTAAFDAAVAALPDGLSVRVHRGTAAQVRRAPGGRQEVTVESAHPGQEGGQGRPLRLSADALVLAQGFVEVEPDAATTALQRAARARGLTYVAPGYTADVDLRVLPAGADVLVRGMGLAFIDALMMLTAGRGGTFSRGADGRLSYAPSGREPILWAGSRRGVPYRPKLGYRPEGMRLAPPRYIGAQLLEALRGEDGFVSVEGSALPLLEAEMAAAHYIELAGRHPERVSASADDFTALIDRQVAALVAGDAAARRAAQEALDALVERAVAQPADRFDLGALDRPLDGVRTDSAAALGEAIADHIEAELARAADPHFSQDSAVFHALVSGYFALREHVSSGIFTPEDRIRSFDGRLHGLFSFLASGPPPERLEALLALVRAGIVRFVGPDMSVEVGDGAFVARSSGHGEALRAPALLEARLAPVSAARAADPLLRGLLAEGSLLLEAGAGHAAKFVTAPSGRAIGGDGRPVPDLFLVGPSVAGSVGEAFARPGTNSRVFRDNARLAREIAGQLAQPGARTGDAGGAGTGDAGAEAAGDDAAGGDAEQAGTEPHGTEPRDTEHACAEPRGAETGRAASAAARPAGRARRRVRALSRSAPRPR</sequence>
<feature type="region of interest" description="Disordered" evidence="1">
    <location>
        <begin position="143"/>
        <end position="169"/>
    </location>
</feature>
<accession>A0A6N9H3T7</accession>
<protein>
    <recommendedName>
        <fullName evidence="2">FAD-dependent urate hydroxylase HpyO/Asp monooxygenase CreE-like FAD/NAD(P)-binding domain-containing protein</fullName>
    </recommendedName>
</protein>
<organism evidence="3 4">
    <name type="scientific">Brevibacterium rongguiense</name>
    <dbReference type="NCBI Taxonomy" id="2695267"/>
    <lineage>
        <taxon>Bacteria</taxon>
        <taxon>Bacillati</taxon>
        <taxon>Actinomycetota</taxon>
        <taxon>Actinomycetes</taxon>
        <taxon>Micrococcales</taxon>
        <taxon>Brevibacteriaceae</taxon>
        <taxon>Brevibacterium</taxon>
    </lineage>
</organism>
<feature type="compositionally biased region" description="Basic and acidic residues" evidence="1">
    <location>
        <begin position="668"/>
        <end position="686"/>
    </location>
</feature>